<evidence type="ECO:0000256" key="1">
    <source>
        <dbReference type="ARBA" id="ARBA00008467"/>
    </source>
</evidence>
<dbReference type="InterPro" id="IPR016039">
    <property type="entry name" value="Thiolase-like"/>
</dbReference>
<dbReference type="SUPFAM" id="SSF53901">
    <property type="entry name" value="Thiolase-like"/>
    <property type="match status" value="2"/>
</dbReference>
<dbReference type="RefSeq" id="WP_307039047.1">
    <property type="nucleotide sequence ID" value="NZ_JAUSYA010000001.1"/>
</dbReference>
<evidence type="ECO:0000259" key="5">
    <source>
        <dbReference type="PROSITE" id="PS52004"/>
    </source>
</evidence>
<comment type="caution">
    <text evidence="6">The sequence shown here is derived from an EMBL/GenBank/DDBJ whole genome shotgun (WGS) entry which is preliminary data.</text>
</comment>
<evidence type="ECO:0000256" key="2">
    <source>
        <dbReference type="ARBA" id="ARBA00022679"/>
    </source>
</evidence>
<accession>A0ABU0PRZ7</accession>
<dbReference type="Pfam" id="PF02801">
    <property type="entry name" value="Ketoacyl-synt_C"/>
    <property type="match status" value="1"/>
</dbReference>
<dbReference type="EC" id="2.3.1.179" evidence="6"/>
<dbReference type="SMART" id="SM00825">
    <property type="entry name" value="PKS_KS"/>
    <property type="match status" value="1"/>
</dbReference>
<proteinExistence type="inferred from homology"/>
<dbReference type="Proteomes" id="UP001243364">
    <property type="component" value="Unassembled WGS sequence"/>
</dbReference>
<reference evidence="6 7" key="1">
    <citation type="submission" date="2023-07" db="EMBL/GenBank/DDBJ databases">
        <title>Comparative genomics of wheat-associated soil bacteria to identify genetic determinants of phenazine resistance.</title>
        <authorList>
            <person name="Mouncey N."/>
        </authorList>
    </citation>
    <scope>NUCLEOTIDE SEQUENCE [LARGE SCALE GENOMIC DNA]</scope>
    <source>
        <strain evidence="6 7">W4I19-2</strain>
    </source>
</reference>
<dbReference type="PANTHER" id="PTHR11712">
    <property type="entry name" value="POLYKETIDE SYNTHASE-RELATED"/>
    <property type="match status" value="1"/>
</dbReference>
<keyword evidence="3 6" id="KW-0012">Acyltransferase</keyword>
<evidence type="ECO:0000256" key="3">
    <source>
        <dbReference type="ARBA" id="ARBA00023315"/>
    </source>
</evidence>
<keyword evidence="2 4" id="KW-0808">Transferase</keyword>
<evidence type="ECO:0000313" key="6">
    <source>
        <dbReference type="EMBL" id="MDQ0681172.1"/>
    </source>
</evidence>
<feature type="domain" description="Ketosynthase family 3 (KS3)" evidence="5">
    <location>
        <begin position="7"/>
        <end position="410"/>
    </location>
</feature>
<gene>
    <name evidence="6" type="ORF">QFZ56_000135</name>
</gene>
<dbReference type="Gene3D" id="3.40.47.10">
    <property type="match status" value="2"/>
</dbReference>
<dbReference type="PROSITE" id="PS52004">
    <property type="entry name" value="KS3_2"/>
    <property type="match status" value="1"/>
</dbReference>
<dbReference type="CDD" id="cd00834">
    <property type="entry name" value="KAS_I_II"/>
    <property type="match status" value="1"/>
</dbReference>
<dbReference type="InterPro" id="IPR020841">
    <property type="entry name" value="PKS_Beta-ketoAc_synthase_dom"/>
</dbReference>
<dbReference type="Pfam" id="PF00109">
    <property type="entry name" value="ketoacyl-synt"/>
    <property type="match status" value="1"/>
</dbReference>
<sequence length="411" mass="42058">MTSRPKSFGAAITGLGLVTPAGIGVKENWDRVQSGVSCATADENLRDSPVSFSCRIPGFAPRELLTGSSSWQLERFVQLALVASRQALEDAGWDPVAWDGARVGVVLGNSLGGVGTFERQHSTLLEGGPRKVSPLLIPRLMVNMVAGYVAIDIGATGPSLVTATACASGTTAVGTARELLRSRACDVVLAGGTESALTPLVIAGLGKMGALSRRGDDPSTASRPFDACRDGFVAAEGAGVLVLERPEDARARGAHVRAVVRGFGSATDAYHATSPSPEGHGIEQALRAALADAGMTAADVDHVNAHGTGTPLNDVTEGRMFHRVLGDRPLVTSTKGVTGHALAAAGAIEAAYTALAIEHRSVPPTANLTRLDPEVEIDVVSGVARDAVIDVAVSTSLGFGGHNAALVLAAS</sequence>
<dbReference type="InterPro" id="IPR014031">
    <property type="entry name" value="Ketoacyl_synth_C"/>
</dbReference>
<organism evidence="6 7">
    <name type="scientific">Streptomyces achromogenes</name>
    <dbReference type="NCBI Taxonomy" id="67255"/>
    <lineage>
        <taxon>Bacteria</taxon>
        <taxon>Bacillati</taxon>
        <taxon>Actinomycetota</taxon>
        <taxon>Actinomycetes</taxon>
        <taxon>Kitasatosporales</taxon>
        <taxon>Streptomycetaceae</taxon>
        <taxon>Streptomyces</taxon>
    </lineage>
</organism>
<comment type="similarity">
    <text evidence="1 4">Belongs to the thiolase-like superfamily. Beta-ketoacyl-ACP synthases family.</text>
</comment>
<keyword evidence="7" id="KW-1185">Reference proteome</keyword>
<dbReference type="InterPro" id="IPR014030">
    <property type="entry name" value="Ketoacyl_synth_N"/>
</dbReference>
<name>A0ABU0PRZ7_STRAH</name>
<protein>
    <submittedName>
        <fullName evidence="6">3-oxoacyl-[acyl-carrier-protein] synthase II</fullName>
        <ecNumber evidence="6">2.3.1.179</ecNumber>
    </submittedName>
</protein>
<evidence type="ECO:0000256" key="4">
    <source>
        <dbReference type="RuleBase" id="RU003694"/>
    </source>
</evidence>
<dbReference type="PROSITE" id="PS00606">
    <property type="entry name" value="KS3_1"/>
    <property type="match status" value="1"/>
</dbReference>
<evidence type="ECO:0000313" key="7">
    <source>
        <dbReference type="Proteomes" id="UP001243364"/>
    </source>
</evidence>
<dbReference type="GO" id="GO:0004315">
    <property type="term" value="F:3-oxoacyl-[acyl-carrier-protein] synthase activity"/>
    <property type="evidence" value="ECO:0007669"/>
    <property type="project" value="UniProtKB-EC"/>
</dbReference>
<dbReference type="EMBL" id="JAUSYA010000001">
    <property type="protein sequence ID" value="MDQ0681172.1"/>
    <property type="molecule type" value="Genomic_DNA"/>
</dbReference>
<dbReference type="PANTHER" id="PTHR11712:SF347">
    <property type="entry name" value="BETA KETOACYL-ACYL CARRIER PROTEIN SYNTHASE"/>
    <property type="match status" value="1"/>
</dbReference>
<dbReference type="InterPro" id="IPR000794">
    <property type="entry name" value="Beta-ketoacyl_synthase"/>
</dbReference>
<dbReference type="InterPro" id="IPR018201">
    <property type="entry name" value="Ketoacyl_synth_AS"/>
</dbReference>
<dbReference type="NCBIfam" id="NF005589">
    <property type="entry name" value="PRK07314.1"/>
    <property type="match status" value="1"/>
</dbReference>